<dbReference type="Gene3D" id="3.30.360.10">
    <property type="entry name" value="Dihydrodipicolinate Reductase, domain 2"/>
    <property type="match status" value="1"/>
</dbReference>
<evidence type="ECO:0000256" key="1">
    <source>
        <dbReference type="ARBA" id="ARBA00001920"/>
    </source>
</evidence>
<evidence type="ECO:0000256" key="13">
    <source>
        <dbReference type="PIRSR" id="PIRSR036497-1"/>
    </source>
</evidence>
<dbReference type="InterPro" id="IPR019811">
    <property type="entry name" value="HDH_CS"/>
</dbReference>
<dbReference type="GO" id="GO:0009090">
    <property type="term" value="P:homoserine biosynthetic process"/>
    <property type="evidence" value="ECO:0007669"/>
    <property type="project" value="TreeGrafter"/>
</dbReference>
<comment type="pathway">
    <text evidence="3 15">Amino-acid biosynthesis; L-methionine biosynthesis via de novo pathway; L-homoserine from L-aspartate: step 3/3.</text>
</comment>
<dbReference type="GO" id="GO:0016301">
    <property type="term" value="F:kinase activity"/>
    <property type="evidence" value="ECO:0007669"/>
    <property type="project" value="UniProtKB-KW"/>
</dbReference>
<keyword evidence="6 12" id="KW-0028">Amino-acid biosynthesis</keyword>
<gene>
    <name evidence="19" type="ORF">MNEG_3706</name>
</gene>
<evidence type="ECO:0000256" key="10">
    <source>
        <dbReference type="ARBA" id="ARBA00023167"/>
    </source>
</evidence>
<dbReference type="InterPro" id="IPR001342">
    <property type="entry name" value="HDH_cat"/>
</dbReference>
<dbReference type="InterPro" id="IPR036291">
    <property type="entry name" value="NAD(P)-bd_dom_sf"/>
</dbReference>
<accession>A0A0D2LBX9</accession>
<dbReference type="SUPFAM" id="SSF51735">
    <property type="entry name" value="NAD(P)-binding Rossmann-fold domains"/>
    <property type="match status" value="1"/>
</dbReference>
<dbReference type="STRING" id="145388.A0A0D2LBX9"/>
<evidence type="ECO:0000256" key="9">
    <source>
        <dbReference type="ARBA" id="ARBA00023002"/>
    </source>
</evidence>
<evidence type="ECO:0000313" key="20">
    <source>
        <dbReference type="Proteomes" id="UP000054498"/>
    </source>
</evidence>
<evidence type="ECO:0000259" key="17">
    <source>
        <dbReference type="Pfam" id="PF00742"/>
    </source>
</evidence>
<dbReference type="UniPathway" id="UPA00050">
    <property type="reaction ID" value="UER00063"/>
</dbReference>
<evidence type="ECO:0000256" key="16">
    <source>
        <dbReference type="RuleBase" id="RU004171"/>
    </source>
</evidence>
<dbReference type="GeneID" id="25736584"/>
<comment type="pathway">
    <text evidence="2 15">Amino-acid biosynthesis; L-threonine biosynthesis; L-threonine from L-aspartate: step 3/5.</text>
</comment>
<feature type="binding site" evidence="14">
    <location>
        <position position="97"/>
    </location>
    <ligand>
        <name>NADPH</name>
        <dbReference type="ChEBI" id="CHEBI:57783"/>
    </ligand>
</feature>
<protein>
    <recommendedName>
        <fullName evidence="5 12">Homoserine dehydrogenase</fullName>
        <shortName evidence="12">HDH</shortName>
        <ecNumber evidence="5 12">1.1.1.3</ecNumber>
    </recommendedName>
</protein>
<evidence type="ECO:0000256" key="3">
    <source>
        <dbReference type="ARBA" id="ARBA00005062"/>
    </source>
</evidence>
<dbReference type="InterPro" id="IPR022697">
    <property type="entry name" value="HDH_short"/>
</dbReference>
<keyword evidence="19" id="KW-0418">Kinase</keyword>
<dbReference type="GO" id="GO:0050661">
    <property type="term" value="F:NADP binding"/>
    <property type="evidence" value="ECO:0007669"/>
    <property type="project" value="InterPro"/>
</dbReference>
<dbReference type="EC" id="1.1.1.3" evidence="5 12"/>
<sequence>MGRLCVGLIGPGLIGKSLVQQLGQQTPYLRDKLGIHLSLVAVANSKRQLLADVDAAPLQLAGDWLERLQLQGAPLDLPAFARHVSAPGGWGVIVDCTASDSVPDHYESWLGSGLHVVTPNKKYSAALRAARGGGARLLAEASVGAGLPVLSTLRDLVETGDQVTRIEGILSGTLSYIFNTFRPGTPFSSVVAAAKDLGYTEPDPREDLSGMDVARKVVILARACGLSTELEDLRVESLVPEPLQALPGADEFMARLPEFDAEMAQRADAAAAEGGVLRYVGVVDVASGTASVTLQSFPADHAFAQLQGSDNLIAFTTQRYAATPLIVRGPGAGAAVTAAGVFGDILQIARSVAPRPAEAGKA</sequence>
<dbReference type="Proteomes" id="UP000054498">
    <property type="component" value="Unassembled WGS sequence"/>
</dbReference>
<feature type="binding site" evidence="14">
    <location>
        <position position="201"/>
    </location>
    <ligand>
        <name>L-homoserine</name>
        <dbReference type="ChEBI" id="CHEBI:57476"/>
    </ligand>
</feature>
<dbReference type="GO" id="GO:0009086">
    <property type="term" value="P:methionine biosynthetic process"/>
    <property type="evidence" value="ECO:0007669"/>
    <property type="project" value="UniProtKB-KW"/>
</dbReference>
<dbReference type="PROSITE" id="PS01042">
    <property type="entry name" value="HOMOSER_DHGENASE"/>
    <property type="match status" value="1"/>
</dbReference>
<evidence type="ECO:0000256" key="12">
    <source>
        <dbReference type="PIRNR" id="PIRNR036497"/>
    </source>
</evidence>
<dbReference type="FunFam" id="3.30.360.10:FF:000006">
    <property type="entry name" value="Bifunctional aspartokinase/homoserine dehydrogenase"/>
    <property type="match status" value="1"/>
</dbReference>
<evidence type="ECO:0000256" key="15">
    <source>
        <dbReference type="RuleBase" id="RU000579"/>
    </source>
</evidence>
<evidence type="ECO:0000256" key="6">
    <source>
        <dbReference type="ARBA" id="ARBA00022605"/>
    </source>
</evidence>
<dbReference type="AlphaFoldDB" id="A0A0D2LBX9"/>
<dbReference type="KEGG" id="mng:MNEG_3706"/>
<organism evidence="19 20">
    <name type="scientific">Monoraphidium neglectum</name>
    <dbReference type="NCBI Taxonomy" id="145388"/>
    <lineage>
        <taxon>Eukaryota</taxon>
        <taxon>Viridiplantae</taxon>
        <taxon>Chlorophyta</taxon>
        <taxon>core chlorophytes</taxon>
        <taxon>Chlorophyceae</taxon>
        <taxon>CS clade</taxon>
        <taxon>Sphaeropleales</taxon>
        <taxon>Selenastraceae</taxon>
        <taxon>Monoraphidium</taxon>
    </lineage>
</organism>
<dbReference type="EMBL" id="KK100698">
    <property type="protein sequence ID" value="KIZ04254.1"/>
    <property type="molecule type" value="Genomic_DNA"/>
</dbReference>
<keyword evidence="9 12" id="KW-0560">Oxidoreductase</keyword>
<dbReference type="InterPro" id="IPR011147">
    <property type="entry name" value="Bifunc_Aspkin/hSer_DH"/>
</dbReference>
<evidence type="ECO:0000256" key="2">
    <source>
        <dbReference type="ARBA" id="ARBA00005056"/>
    </source>
</evidence>
<keyword evidence="10 12" id="KW-0486">Methionine biosynthesis</keyword>
<keyword evidence="7 12" id="KW-0791">Threonine biosynthesis</keyword>
<evidence type="ECO:0000256" key="7">
    <source>
        <dbReference type="ARBA" id="ARBA00022697"/>
    </source>
</evidence>
<evidence type="ECO:0000256" key="14">
    <source>
        <dbReference type="PIRSR" id="PIRSR036497-2"/>
    </source>
</evidence>
<dbReference type="GO" id="GO:0009088">
    <property type="term" value="P:threonine biosynthetic process"/>
    <property type="evidence" value="ECO:0007669"/>
    <property type="project" value="UniProtKB-UniPathway"/>
</dbReference>
<evidence type="ECO:0000256" key="8">
    <source>
        <dbReference type="ARBA" id="ARBA00022857"/>
    </source>
</evidence>
<evidence type="ECO:0000256" key="11">
    <source>
        <dbReference type="ARBA" id="ARBA00048841"/>
    </source>
</evidence>
<dbReference type="GO" id="GO:0004412">
    <property type="term" value="F:homoserine dehydrogenase activity"/>
    <property type="evidence" value="ECO:0007669"/>
    <property type="project" value="UniProtKB-EC"/>
</dbReference>
<feature type="domain" description="Aspartate/homoserine dehydrogenase NAD-binding" evidence="18">
    <location>
        <begin position="10"/>
        <end position="125"/>
    </location>
</feature>
<feature type="active site" description="Proton donor" evidence="13">
    <location>
        <position position="216"/>
    </location>
</feature>
<evidence type="ECO:0000313" key="19">
    <source>
        <dbReference type="EMBL" id="KIZ04254.1"/>
    </source>
</evidence>
<comment type="cofactor">
    <cofactor evidence="1">
        <name>a metal cation</name>
        <dbReference type="ChEBI" id="CHEBI:25213"/>
    </cofactor>
</comment>
<dbReference type="Gene3D" id="3.40.50.720">
    <property type="entry name" value="NAD(P)-binding Rossmann-like Domain"/>
    <property type="match status" value="1"/>
</dbReference>
<dbReference type="OrthoDB" id="67851at2759"/>
<keyword evidence="8 12" id="KW-0521">NADP</keyword>
<dbReference type="PANTHER" id="PTHR43070">
    <property type="match status" value="1"/>
</dbReference>
<reference evidence="19 20" key="1">
    <citation type="journal article" date="2013" name="BMC Genomics">
        <title>Reconstruction of the lipid metabolism for the microalga Monoraphidium neglectum from its genome sequence reveals characteristics suitable for biofuel production.</title>
        <authorList>
            <person name="Bogen C."/>
            <person name="Al-Dilaimi A."/>
            <person name="Albersmeier A."/>
            <person name="Wichmann J."/>
            <person name="Grundmann M."/>
            <person name="Rupp O."/>
            <person name="Lauersen K.J."/>
            <person name="Blifernez-Klassen O."/>
            <person name="Kalinowski J."/>
            <person name="Goesmann A."/>
            <person name="Mussgnug J.H."/>
            <person name="Kruse O."/>
        </authorList>
    </citation>
    <scope>NUCLEOTIDE SEQUENCE [LARGE SCALE GENOMIC DNA]</scope>
    <source>
        <strain evidence="19 20">SAG 48.87</strain>
    </source>
</reference>
<comment type="similarity">
    <text evidence="4 12 16">Belongs to the homoserine dehydrogenase family.</text>
</comment>
<evidence type="ECO:0000259" key="18">
    <source>
        <dbReference type="Pfam" id="PF03447"/>
    </source>
</evidence>
<keyword evidence="20" id="KW-1185">Reference proteome</keyword>
<keyword evidence="19" id="KW-0808">Transferase</keyword>
<dbReference type="Pfam" id="PF00742">
    <property type="entry name" value="Homoserine_dh"/>
    <property type="match status" value="1"/>
</dbReference>
<dbReference type="UniPathway" id="UPA00051">
    <property type="reaction ID" value="UER00465"/>
</dbReference>
<dbReference type="InterPro" id="IPR005106">
    <property type="entry name" value="Asp/hSer_DH_NAD-bd"/>
</dbReference>
<evidence type="ECO:0000256" key="4">
    <source>
        <dbReference type="ARBA" id="ARBA00006753"/>
    </source>
</evidence>
<feature type="domain" description="Homoserine dehydrogenase catalytic" evidence="17">
    <location>
        <begin position="148"/>
        <end position="346"/>
    </location>
</feature>
<dbReference type="SUPFAM" id="SSF55347">
    <property type="entry name" value="Glyceraldehyde-3-phosphate dehydrogenase-like, C-terminal domain"/>
    <property type="match status" value="1"/>
</dbReference>
<evidence type="ECO:0000256" key="5">
    <source>
        <dbReference type="ARBA" id="ARBA00013213"/>
    </source>
</evidence>
<dbReference type="PANTHER" id="PTHR43070:SF5">
    <property type="entry name" value="HOMOSERINE DEHYDROGENASE"/>
    <property type="match status" value="1"/>
</dbReference>
<name>A0A0D2LBX9_9CHLO</name>
<dbReference type="RefSeq" id="XP_013903273.1">
    <property type="nucleotide sequence ID" value="XM_014047819.1"/>
</dbReference>
<proteinExistence type="inferred from homology"/>
<comment type="catalytic activity">
    <reaction evidence="11">
        <text>L-homoserine + NADP(+) = L-aspartate 4-semialdehyde + NADPH + H(+)</text>
        <dbReference type="Rhea" id="RHEA:15761"/>
        <dbReference type="ChEBI" id="CHEBI:15378"/>
        <dbReference type="ChEBI" id="CHEBI:57476"/>
        <dbReference type="ChEBI" id="CHEBI:57783"/>
        <dbReference type="ChEBI" id="CHEBI:58349"/>
        <dbReference type="ChEBI" id="CHEBI:537519"/>
        <dbReference type="EC" id="1.1.1.3"/>
    </reaction>
    <physiologicalReaction direction="right-to-left" evidence="11">
        <dbReference type="Rhea" id="RHEA:15763"/>
    </physiologicalReaction>
</comment>
<feature type="binding site" evidence="14">
    <location>
        <position position="121"/>
    </location>
    <ligand>
        <name>NADPH</name>
        <dbReference type="ChEBI" id="CHEBI:57783"/>
    </ligand>
</feature>
<feature type="binding site" evidence="14">
    <location>
        <begin position="10"/>
        <end position="15"/>
    </location>
    <ligand>
        <name>NADP(+)</name>
        <dbReference type="ChEBI" id="CHEBI:58349"/>
    </ligand>
</feature>
<dbReference type="Pfam" id="PF03447">
    <property type="entry name" value="NAD_binding_3"/>
    <property type="match status" value="1"/>
</dbReference>
<dbReference type="PIRSF" id="PIRSF036497">
    <property type="entry name" value="HDH_short"/>
    <property type="match status" value="1"/>
</dbReference>